<evidence type="ECO:0000313" key="2">
    <source>
        <dbReference type="EMBL" id="KAL3047919.1"/>
    </source>
</evidence>
<name>A0ABD2G1A4_PAGBO</name>
<organism evidence="2 3">
    <name type="scientific">Pagothenia borchgrevinki</name>
    <name type="common">Bald rockcod</name>
    <name type="synonym">Trematomus borchgrevinki</name>
    <dbReference type="NCBI Taxonomy" id="8213"/>
    <lineage>
        <taxon>Eukaryota</taxon>
        <taxon>Metazoa</taxon>
        <taxon>Chordata</taxon>
        <taxon>Craniata</taxon>
        <taxon>Vertebrata</taxon>
        <taxon>Euteleostomi</taxon>
        <taxon>Actinopterygii</taxon>
        <taxon>Neopterygii</taxon>
        <taxon>Teleostei</taxon>
        <taxon>Neoteleostei</taxon>
        <taxon>Acanthomorphata</taxon>
        <taxon>Eupercaria</taxon>
        <taxon>Perciformes</taxon>
        <taxon>Notothenioidei</taxon>
        <taxon>Nototheniidae</taxon>
        <taxon>Pagothenia</taxon>
    </lineage>
</organism>
<comment type="caution">
    <text evidence="2">The sequence shown here is derived from an EMBL/GenBank/DDBJ whole genome shotgun (WGS) entry which is preliminary data.</text>
</comment>
<protein>
    <submittedName>
        <fullName evidence="2">Uncharacterized protein</fullName>
    </submittedName>
</protein>
<dbReference type="Proteomes" id="UP001619887">
    <property type="component" value="Unassembled WGS sequence"/>
</dbReference>
<sequence length="178" mass="18765">MSAGLPDLERMALTLPRNRSAKPPLERTSSSGSTPENGRQPDEGTAQIRERPKAKMAPRGTGVRVPGVGGEAGESDLVVDRQQQNWSSPSKTSSSSPKTPSSSTYPQPQGAGADLPHAEAPRRAPGGSRLPGEPLQAAQRKPRSSAARKTQMCSSSASYATEPTLVQRNDGGGRRRGR</sequence>
<evidence type="ECO:0000313" key="3">
    <source>
        <dbReference type="Proteomes" id="UP001619887"/>
    </source>
</evidence>
<feature type="compositionally biased region" description="Polar residues" evidence="1">
    <location>
        <begin position="147"/>
        <end position="167"/>
    </location>
</feature>
<feature type="compositionally biased region" description="Polar residues" evidence="1">
    <location>
        <begin position="27"/>
        <end position="37"/>
    </location>
</feature>
<dbReference type="AlphaFoldDB" id="A0ABD2G1A4"/>
<dbReference type="EMBL" id="JBIYXZ010002084">
    <property type="protein sequence ID" value="KAL3047919.1"/>
    <property type="molecule type" value="Genomic_DNA"/>
</dbReference>
<keyword evidence="3" id="KW-1185">Reference proteome</keyword>
<accession>A0ABD2G1A4</accession>
<reference evidence="2 3" key="1">
    <citation type="journal article" date="2022" name="G3 (Bethesda)">
        <title>Evaluating Illumina-, Nanopore-, and PacBio-based genome assembly strategies with the bald notothen, Trematomus borchgrevinki.</title>
        <authorList>
            <person name="Rayamajhi N."/>
            <person name="Cheng C.C."/>
            <person name="Catchen J.M."/>
        </authorList>
    </citation>
    <scope>NUCLEOTIDE SEQUENCE [LARGE SCALE GENOMIC DNA]</scope>
    <source>
        <strain evidence="2">AGRC-2024</strain>
    </source>
</reference>
<feature type="compositionally biased region" description="Low complexity" evidence="1">
    <location>
        <begin position="87"/>
        <end position="104"/>
    </location>
</feature>
<gene>
    <name evidence="2" type="ORF">OYC64_021973</name>
</gene>
<evidence type="ECO:0000256" key="1">
    <source>
        <dbReference type="SAM" id="MobiDB-lite"/>
    </source>
</evidence>
<feature type="region of interest" description="Disordered" evidence="1">
    <location>
        <begin position="1"/>
        <end position="178"/>
    </location>
</feature>
<reference evidence="2 3" key="2">
    <citation type="journal article" date="2024" name="G3 (Bethesda)">
        <title>The genome of the cryopelagic Antarctic bald notothen, Trematomus borchgrevinki.</title>
        <authorList>
            <person name="Rayamajhi N."/>
            <person name="Rivera-Colon A.G."/>
            <person name="Minhas B.F."/>
            <person name="Cheng C.C."/>
            <person name="Catchen J.M."/>
        </authorList>
    </citation>
    <scope>NUCLEOTIDE SEQUENCE [LARGE SCALE GENOMIC DNA]</scope>
    <source>
        <strain evidence="2">AGRC-2024</strain>
    </source>
</reference>
<proteinExistence type="predicted"/>